<dbReference type="GO" id="GO:0020037">
    <property type="term" value="F:heme binding"/>
    <property type="evidence" value="ECO:0007669"/>
    <property type="project" value="TreeGrafter"/>
</dbReference>
<feature type="transmembrane region" description="Helical" evidence="12">
    <location>
        <begin position="120"/>
        <end position="146"/>
    </location>
</feature>
<dbReference type="InterPro" id="IPR051542">
    <property type="entry name" value="Hydrogenase_cytochrome"/>
</dbReference>
<dbReference type="Pfam" id="PF01292">
    <property type="entry name" value="Ni_hydr_CYTB"/>
    <property type="match status" value="1"/>
</dbReference>
<proteinExistence type="inferred from homology"/>
<keyword evidence="3" id="KW-0813">Transport</keyword>
<comment type="similarity">
    <text evidence="2">Belongs to the HupC/HyaC/HydC family.</text>
</comment>
<dbReference type="PANTHER" id="PTHR30485">
    <property type="entry name" value="NI/FE-HYDROGENASE 1 B-TYPE CYTOCHROME SUBUNIT"/>
    <property type="match status" value="1"/>
</dbReference>
<evidence type="ECO:0000256" key="2">
    <source>
        <dbReference type="ARBA" id="ARBA00008622"/>
    </source>
</evidence>
<name>A0A0F9CQD2_9ZZZZ</name>
<dbReference type="InterPro" id="IPR011577">
    <property type="entry name" value="Cyt_b561_bac/Ni-Hgenase"/>
</dbReference>
<dbReference type="InterPro" id="IPR016174">
    <property type="entry name" value="Di-haem_cyt_TM"/>
</dbReference>
<keyword evidence="11 12" id="KW-0472">Membrane</keyword>
<feature type="transmembrane region" description="Helical" evidence="12">
    <location>
        <begin position="16"/>
        <end position="36"/>
    </location>
</feature>
<comment type="subcellular location">
    <subcellularLocation>
        <location evidence="1">Cell membrane</location>
        <topology evidence="1">Multi-pass membrane protein</topology>
    </subcellularLocation>
</comment>
<dbReference type="SUPFAM" id="SSF81342">
    <property type="entry name" value="Transmembrane di-heme cytochromes"/>
    <property type="match status" value="1"/>
</dbReference>
<evidence type="ECO:0000256" key="6">
    <source>
        <dbReference type="ARBA" id="ARBA00022692"/>
    </source>
</evidence>
<organism evidence="14">
    <name type="scientific">marine sediment metagenome</name>
    <dbReference type="NCBI Taxonomy" id="412755"/>
    <lineage>
        <taxon>unclassified sequences</taxon>
        <taxon>metagenomes</taxon>
        <taxon>ecological metagenomes</taxon>
    </lineage>
</organism>
<dbReference type="Gene3D" id="1.20.950.20">
    <property type="entry name" value="Transmembrane di-heme cytochromes, Chain C"/>
    <property type="match status" value="1"/>
</dbReference>
<dbReference type="GO" id="GO:0009055">
    <property type="term" value="F:electron transfer activity"/>
    <property type="evidence" value="ECO:0007669"/>
    <property type="project" value="InterPro"/>
</dbReference>
<reference evidence="14" key="1">
    <citation type="journal article" date="2015" name="Nature">
        <title>Complex archaea that bridge the gap between prokaryotes and eukaryotes.</title>
        <authorList>
            <person name="Spang A."/>
            <person name="Saw J.H."/>
            <person name="Jorgensen S.L."/>
            <person name="Zaremba-Niedzwiedzka K."/>
            <person name="Martijn J."/>
            <person name="Lind A.E."/>
            <person name="van Eijk R."/>
            <person name="Schleper C."/>
            <person name="Guy L."/>
            <person name="Ettema T.J."/>
        </authorList>
    </citation>
    <scope>NUCLEOTIDE SEQUENCE</scope>
</reference>
<dbReference type="InterPro" id="IPR000516">
    <property type="entry name" value="Ni-dep_Hydgase_cyt-B"/>
</dbReference>
<evidence type="ECO:0000259" key="13">
    <source>
        <dbReference type="Pfam" id="PF01292"/>
    </source>
</evidence>
<evidence type="ECO:0000256" key="1">
    <source>
        <dbReference type="ARBA" id="ARBA00004651"/>
    </source>
</evidence>
<feature type="transmembrane region" description="Helical" evidence="12">
    <location>
        <begin position="193"/>
        <end position="214"/>
    </location>
</feature>
<evidence type="ECO:0000256" key="3">
    <source>
        <dbReference type="ARBA" id="ARBA00022448"/>
    </source>
</evidence>
<gene>
    <name evidence="14" type="ORF">LCGC14_2294030</name>
</gene>
<protein>
    <recommendedName>
        <fullName evidence="13">Cytochrome b561 bacterial/Ni-hydrogenase domain-containing protein</fullName>
    </recommendedName>
</protein>
<dbReference type="GO" id="GO:0022904">
    <property type="term" value="P:respiratory electron transport chain"/>
    <property type="evidence" value="ECO:0007669"/>
    <property type="project" value="InterPro"/>
</dbReference>
<evidence type="ECO:0000256" key="4">
    <source>
        <dbReference type="ARBA" id="ARBA00022475"/>
    </source>
</evidence>
<dbReference type="GO" id="GO:0005886">
    <property type="term" value="C:plasma membrane"/>
    <property type="evidence" value="ECO:0007669"/>
    <property type="project" value="UniProtKB-SubCell"/>
</dbReference>
<evidence type="ECO:0000256" key="7">
    <source>
        <dbReference type="ARBA" id="ARBA00022723"/>
    </source>
</evidence>
<dbReference type="AlphaFoldDB" id="A0A0F9CQD2"/>
<accession>A0A0F9CQD2</accession>
<evidence type="ECO:0000256" key="10">
    <source>
        <dbReference type="ARBA" id="ARBA00023004"/>
    </source>
</evidence>
<keyword evidence="9 12" id="KW-1133">Transmembrane helix</keyword>
<evidence type="ECO:0000256" key="12">
    <source>
        <dbReference type="SAM" id="Phobius"/>
    </source>
</evidence>
<evidence type="ECO:0000256" key="11">
    <source>
        <dbReference type="ARBA" id="ARBA00023136"/>
    </source>
</evidence>
<feature type="domain" description="Cytochrome b561 bacterial/Ni-hydrogenase" evidence="13">
    <location>
        <begin position="9"/>
        <end position="230"/>
    </location>
</feature>
<keyword evidence="5" id="KW-0349">Heme</keyword>
<evidence type="ECO:0000256" key="5">
    <source>
        <dbReference type="ARBA" id="ARBA00022617"/>
    </source>
</evidence>
<evidence type="ECO:0000256" key="8">
    <source>
        <dbReference type="ARBA" id="ARBA00022982"/>
    </source>
</evidence>
<comment type="caution">
    <text evidence="14">The sequence shown here is derived from an EMBL/GenBank/DDBJ whole genome shotgun (WGS) entry which is preliminary data.</text>
</comment>
<keyword evidence="6 12" id="KW-0812">Transmembrane</keyword>
<evidence type="ECO:0000256" key="9">
    <source>
        <dbReference type="ARBA" id="ARBA00022989"/>
    </source>
</evidence>
<keyword evidence="10" id="KW-0408">Iron</keyword>
<dbReference type="EMBL" id="LAZR01032198">
    <property type="protein sequence ID" value="KKL51583.1"/>
    <property type="molecule type" value="Genomic_DNA"/>
</dbReference>
<keyword evidence="7" id="KW-0479">Metal-binding</keyword>
<dbReference type="PANTHER" id="PTHR30485:SF2">
    <property type="entry name" value="BLL0597 PROTEIN"/>
    <property type="match status" value="1"/>
</dbReference>
<dbReference type="GO" id="GO:0005506">
    <property type="term" value="F:iron ion binding"/>
    <property type="evidence" value="ECO:0007669"/>
    <property type="project" value="InterPro"/>
</dbReference>
<feature type="transmembrane region" description="Helical" evidence="12">
    <location>
        <begin position="57"/>
        <end position="75"/>
    </location>
</feature>
<sequence>MTNLKAHLVWDANIRWFHWINFLCVLGLIAVGVVILNSKALGITNEGKILLKTVHVWIGYVFALNLLWRLVWAFIGGPYARWRAILPGGKGYMREAFDYIGDVKAGRPRQYLGHNPIGRIAVSLLLLLLLVQAITGLMLAGTDLFYPPIGSWIARWIASSGVDPATLVPYAKEMYDETAYEAMRAFRKPVITIHYYNFFVLLSIILTHILAVVVTELREGGNLISAMFSGKKILREPPADRTKDD</sequence>
<evidence type="ECO:0000313" key="14">
    <source>
        <dbReference type="EMBL" id="KKL51583.1"/>
    </source>
</evidence>
<keyword evidence="4" id="KW-1003">Cell membrane</keyword>
<keyword evidence="8" id="KW-0249">Electron transport</keyword>
<dbReference type="PRINTS" id="PR00161">
    <property type="entry name" value="NIHGNASECYTB"/>
</dbReference>